<evidence type="ECO:0000256" key="1">
    <source>
        <dbReference type="ARBA" id="ARBA00004127"/>
    </source>
</evidence>
<feature type="transmembrane region" description="Helical" evidence="7">
    <location>
        <begin position="582"/>
        <end position="604"/>
    </location>
</feature>
<dbReference type="GO" id="GO:0012505">
    <property type="term" value="C:endomembrane system"/>
    <property type="evidence" value="ECO:0007669"/>
    <property type="project" value="UniProtKB-SubCell"/>
</dbReference>
<dbReference type="InterPro" id="IPR011701">
    <property type="entry name" value="MFS"/>
</dbReference>
<feature type="transmembrane region" description="Helical" evidence="7">
    <location>
        <begin position="547"/>
        <end position="570"/>
    </location>
</feature>
<feature type="transmembrane region" description="Helical" evidence="7">
    <location>
        <begin position="440"/>
        <end position="462"/>
    </location>
</feature>
<keyword evidence="5 7" id="KW-0472">Membrane</keyword>
<feature type="transmembrane region" description="Helical" evidence="7">
    <location>
        <begin position="509"/>
        <end position="527"/>
    </location>
</feature>
<protein>
    <recommendedName>
        <fullName evidence="8">Major facilitator superfamily (MFS) profile domain-containing protein</fullName>
    </recommendedName>
</protein>
<proteinExistence type="predicted"/>
<feature type="transmembrane region" description="Helical" evidence="7">
    <location>
        <begin position="641"/>
        <end position="666"/>
    </location>
</feature>
<evidence type="ECO:0000256" key="3">
    <source>
        <dbReference type="ARBA" id="ARBA00022692"/>
    </source>
</evidence>
<dbReference type="InterPro" id="IPR020846">
    <property type="entry name" value="MFS_dom"/>
</dbReference>
<evidence type="ECO:0000256" key="6">
    <source>
        <dbReference type="SAM" id="MobiDB-lite"/>
    </source>
</evidence>
<dbReference type="Pfam" id="PF07690">
    <property type="entry name" value="MFS_1"/>
    <property type="match status" value="1"/>
</dbReference>
<feature type="domain" description="Major facilitator superfamily (MFS) profile" evidence="8">
    <location>
        <begin position="289"/>
        <end position="774"/>
    </location>
</feature>
<dbReference type="EMBL" id="JASNWA010000004">
    <property type="protein sequence ID" value="KAK3177039.1"/>
    <property type="molecule type" value="Genomic_DNA"/>
</dbReference>
<feature type="compositionally biased region" description="Polar residues" evidence="6">
    <location>
        <begin position="173"/>
        <end position="198"/>
    </location>
</feature>
<feature type="transmembrane region" description="Helical" evidence="7">
    <location>
        <begin position="411"/>
        <end position="434"/>
    </location>
</feature>
<comment type="subcellular location">
    <subcellularLocation>
        <location evidence="1">Endomembrane system</location>
        <topology evidence="1">Multi-pass membrane protein</topology>
    </subcellularLocation>
</comment>
<feature type="transmembrane region" description="Helical" evidence="7">
    <location>
        <begin position="290"/>
        <end position="312"/>
    </location>
</feature>
<dbReference type="Gene3D" id="1.20.1250.20">
    <property type="entry name" value="MFS general substrate transporter like domains"/>
    <property type="match status" value="1"/>
</dbReference>
<dbReference type="GO" id="GO:0015174">
    <property type="term" value="F:basic amino acid transmembrane transporter activity"/>
    <property type="evidence" value="ECO:0007669"/>
    <property type="project" value="TreeGrafter"/>
</dbReference>
<evidence type="ECO:0000313" key="9">
    <source>
        <dbReference type="EMBL" id="KAK3177039.1"/>
    </source>
</evidence>
<feature type="transmembrane region" description="Helical" evidence="7">
    <location>
        <begin position="483"/>
        <end position="503"/>
    </location>
</feature>
<reference evidence="9" key="1">
    <citation type="submission" date="2022-11" db="EMBL/GenBank/DDBJ databases">
        <title>Chromosomal genome sequence assembly and mating type (MAT) locus characterization of the leprose asexual lichenized fungus Lepraria neglecta (Nyl.) Erichsen.</title>
        <authorList>
            <person name="Allen J.L."/>
            <person name="Pfeffer B."/>
        </authorList>
    </citation>
    <scope>NUCLEOTIDE SEQUENCE</scope>
    <source>
        <strain evidence="9">Allen 5258</strain>
    </source>
</reference>
<evidence type="ECO:0000256" key="2">
    <source>
        <dbReference type="ARBA" id="ARBA00022448"/>
    </source>
</evidence>
<sequence length="781" mass="83493">MSLQPSTWAPTVTCKQLIANSSEMTEEGNFGDPWPIISFSVDQCNYIMCNGPMPAWPLPAPWTAGEFGFNAPNGQLTATCAVYHSGGYRSANAGGYRYHGARGTEVAFSDEMTPRLDWSWGGNLLYSASNPLPLLEILPMLDPPKRHLNQRTKHTAAAHVGIYSTSNGSVQFQATATGPNGKSSFTQVLPDQSGSNPPAGSRGSDGRQFYNATWSSDIARPPPTAPPLMPALQYNASNADVGHCGVSKTCSDSSGCNPDDDTCKCVIPDSKTAQEYGVDPIFPPSLCLTIAMFSIGVVLTAIDSTIVATLLVPISISFSSLKTLSWIGSAYLIGQSTTQPLSGRLTDIFGRREGLLFCNVAFGVGTLLCGLATEEWVLILGRAIAGLGGGAMLTICMFVTGDLVPLRKRGVIQGIANIAMGAGSGLGGLLGGWLNSIWGWRMAFLIQIPFLVVGAIMVYFTVRVPVEESEKSALKRVDYLGSLALSIALVLFLLGVNTGGNVLPWSHPLVSTSLPLAGLFLLIFVYVEERIASEPIIPMRLLLNRTVAAACLSYWFTFMSFYGITFYMPVYLQLLGNSPTEAGLRFISSSAGTAFGAFGAGIIMRATGNYSYLNKLTHVLLVLGSGLMASLKFDTPALCPFVYLAIFGLGLGGILVTTLIALVSAVEQEYQAVVISAGFAFRSTGSAIGLTIASAAFQNLLRVRLQGSIGGITEADEIIDRIRDNFDEVNHLDSAIRGSVRESYMEAIRGVFLITCAFSVLSALISVFMRQHKLHTNLTRR</sequence>
<keyword evidence="3 7" id="KW-0812">Transmembrane</keyword>
<dbReference type="PROSITE" id="PS50850">
    <property type="entry name" value="MFS"/>
    <property type="match status" value="1"/>
</dbReference>
<evidence type="ECO:0000256" key="5">
    <source>
        <dbReference type="ARBA" id="ARBA00023136"/>
    </source>
</evidence>
<accession>A0AAD9ZI03</accession>
<keyword evidence="2" id="KW-0813">Transport</keyword>
<feature type="transmembrane region" description="Helical" evidence="7">
    <location>
        <begin position="379"/>
        <end position="399"/>
    </location>
</feature>
<evidence type="ECO:0000259" key="8">
    <source>
        <dbReference type="PROSITE" id="PS50850"/>
    </source>
</evidence>
<dbReference type="Proteomes" id="UP001276659">
    <property type="component" value="Unassembled WGS sequence"/>
</dbReference>
<feature type="transmembrane region" description="Helical" evidence="7">
    <location>
        <begin position="354"/>
        <end position="373"/>
    </location>
</feature>
<comment type="caution">
    <text evidence="9">The sequence shown here is derived from an EMBL/GenBank/DDBJ whole genome shotgun (WGS) entry which is preliminary data.</text>
</comment>
<feature type="transmembrane region" description="Helical" evidence="7">
    <location>
        <begin position="747"/>
        <end position="768"/>
    </location>
</feature>
<feature type="transmembrane region" description="Helical" evidence="7">
    <location>
        <begin position="673"/>
        <end position="697"/>
    </location>
</feature>
<dbReference type="GO" id="GO:0000329">
    <property type="term" value="C:fungal-type vacuole membrane"/>
    <property type="evidence" value="ECO:0007669"/>
    <property type="project" value="TreeGrafter"/>
</dbReference>
<evidence type="ECO:0000256" key="7">
    <source>
        <dbReference type="SAM" id="Phobius"/>
    </source>
</evidence>
<gene>
    <name evidence="9" type="ORF">OEA41_008365</name>
</gene>
<evidence type="ECO:0000256" key="4">
    <source>
        <dbReference type="ARBA" id="ARBA00022989"/>
    </source>
</evidence>
<dbReference type="PANTHER" id="PTHR23501:SF191">
    <property type="entry name" value="VACUOLAR BASIC AMINO ACID TRANSPORTER 4"/>
    <property type="match status" value="1"/>
</dbReference>
<dbReference type="AlphaFoldDB" id="A0AAD9ZI03"/>
<name>A0AAD9ZI03_9LECA</name>
<keyword evidence="4 7" id="KW-1133">Transmembrane helix</keyword>
<dbReference type="Gene3D" id="1.20.1720.10">
    <property type="entry name" value="Multidrug resistance protein D"/>
    <property type="match status" value="1"/>
</dbReference>
<dbReference type="InterPro" id="IPR036259">
    <property type="entry name" value="MFS_trans_sf"/>
</dbReference>
<dbReference type="SUPFAM" id="SSF103473">
    <property type="entry name" value="MFS general substrate transporter"/>
    <property type="match status" value="1"/>
</dbReference>
<dbReference type="PANTHER" id="PTHR23501">
    <property type="entry name" value="MAJOR FACILITATOR SUPERFAMILY"/>
    <property type="match status" value="1"/>
</dbReference>
<evidence type="ECO:0000313" key="10">
    <source>
        <dbReference type="Proteomes" id="UP001276659"/>
    </source>
</evidence>
<organism evidence="9 10">
    <name type="scientific">Lepraria neglecta</name>
    <dbReference type="NCBI Taxonomy" id="209136"/>
    <lineage>
        <taxon>Eukaryota</taxon>
        <taxon>Fungi</taxon>
        <taxon>Dikarya</taxon>
        <taxon>Ascomycota</taxon>
        <taxon>Pezizomycotina</taxon>
        <taxon>Lecanoromycetes</taxon>
        <taxon>OSLEUM clade</taxon>
        <taxon>Lecanoromycetidae</taxon>
        <taxon>Lecanorales</taxon>
        <taxon>Lecanorineae</taxon>
        <taxon>Stereocaulaceae</taxon>
        <taxon>Lepraria</taxon>
    </lineage>
</organism>
<keyword evidence="10" id="KW-1185">Reference proteome</keyword>
<feature type="region of interest" description="Disordered" evidence="6">
    <location>
        <begin position="173"/>
        <end position="207"/>
    </location>
</feature>
<feature type="transmembrane region" description="Helical" evidence="7">
    <location>
        <begin position="616"/>
        <end position="635"/>
    </location>
</feature>